<dbReference type="Proteomes" id="UP000015103">
    <property type="component" value="Unassembled WGS sequence"/>
</dbReference>
<dbReference type="PROSITE" id="PS50157">
    <property type="entry name" value="ZINC_FINGER_C2H2_2"/>
    <property type="match status" value="1"/>
</dbReference>
<dbReference type="SMART" id="SM00355">
    <property type="entry name" value="ZnF_C2H2"/>
    <property type="match status" value="2"/>
</dbReference>
<sequence>MMKKYIYFYRFLSDLLPACTANPPIKGLDNGNSSSAAESHMQTDHIKQTNSASLTILDLQPAEAIYLDKAKKKRTFCLTGKAIIRYYTENRVKGNVWYQCSSCPFISVRKSSIAQHCIISHDGNNKIGISSNVQMYKCLACDNIFSSTHSLKVHYLYDHNSTNEEIEEILKLSIETNKHLKGINSSFAPIKPDVSAVSEKNIEITVPTSNYGDTVQQVHEDQHPVEVINHSTAQFFPFFFSKYFA</sequence>
<dbReference type="InterPro" id="IPR013087">
    <property type="entry name" value="Znf_C2H2_type"/>
</dbReference>
<dbReference type="PROSITE" id="PS00028">
    <property type="entry name" value="ZINC_FINGER_C2H2_1"/>
    <property type="match status" value="1"/>
</dbReference>
<dbReference type="Gene3D" id="3.30.160.60">
    <property type="entry name" value="Classic Zinc Finger"/>
    <property type="match status" value="1"/>
</dbReference>
<organism evidence="1 2">
    <name type="scientific">Rhodnius prolixus</name>
    <name type="common">Triatomid bug</name>
    <dbReference type="NCBI Taxonomy" id="13249"/>
    <lineage>
        <taxon>Eukaryota</taxon>
        <taxon>Metazoa</taxon>
        <taxon>Ecdysozoa</taxon>
        <taxon>Arthropoda</taxon>
        <taxon>Hexapoda</taxon>
        <taxon>Insecta</taxon>
        <taxon>Pterygota</taxon>
        <taxon>Neoptera</taxon>
        <taxon>Paraneoptera</taxon>
        <taxon>Hemiptera</taxon>
        <taxon>Heteroptera</taxon>
        <taxon>Panheteroptera</taxon>
        <taxon>Cimicomorpha</taxon>
        <taxon>Reduviidae</taxon>
        <taxon>Triatominae</taxon>
        <taxon>Rhodnius</taxon>
    </lineage>
</organism>
<evidence type="ECO:0000313" key="2">
    <source>
        <dbReference type="Proteomes" id="UP000015103"/>
    </source>
</evidence>
<keyword evidence="2" id="KW-1185">Reference proteome</keyword>
<dbReference type="EMBL" id="ACPB03005092">
    <property type="status" value="NOT_ANNOTATED_CDS"/>
    <property type="molecule type" value="Genomic_DNA"/>
</dbReference>
<dbReference type="HOGENOM" id="CLU_1134766_0_0_1"/>
<dbReference type="VEuPathDB" id="VectorBase:RPRC013450"/>
<dbReference type="AlphaFoldDB" id="T1IAX9"/>
<name>T1IAX9_RHOPR</name>
<protein>
    <submittedName>
        <fullName evidence="1">C2H2-type domain-containing protein</fullName>
    </submittedName>
</protein>
<accession>T1IAX9</accession>
<proteinExistence type="predicted"/>
<dbReference type="InParanoid" id="T1IAX9"/>
<evidence type="ECO:0000313" key="1">
    <source>
        <dbReference type="EnsemblMetazoa" id="RPRC013450-PA"/>
    </source>
</evidence>
<dbReference type="EnsemblMetazoa" id="RPRC013450-RA">
    <property type="protein sequence ID" value="RPRC013450-PA"/>
    <property type="gene ID" value="RPRC013450"/>
</dbReference>
<reference evidence="1" key="1">
    <citation type="submission" date="2015-05" db="UniProtKB">
        <authorList>
            <consortium name="EnsemblMetazoa"/>
        </authorList>
    </citation>
    <scope>IDENTIFICATION</scope>
</reference>